<evidence type="ECO:0000256" key="9">
    <source>
        <dbReference type="ARBA" id="ARBA00023306"/>
    </source>
</evidence>
<dbReference type="OrthoDB" id="9813411at2"/>
<comment type="subcellular location">
    <subcellularLocation>
        <location evidence="10">Cell inner membrane</location>
    </subcellularLocation>
    <subcellularLocation>
        <location evidence="1">Cell membrane</location>
        <topology evidence="1">Multi-pass membrane protein</topology>
    </subcellularLocation>
</comment>
<comment type="caution">
    <text evidence="14">The sequence shown here is derived from an EMBL/GenBank/DDBJ whole genome shotgun (WGS) entry which is preliminary data.</text>
</comment>
<feature type="domain" description="FtsX extracellular" evidence="13">
    <location>
        <begin position="51"/>
        <end position="143"/>
    </location>
</feature>
<dbReference type="PANTHER" id="PTHR47755:SF1">
    <property type="entry name" value="CELL DIVISION PROTEIN FTSX"/>
    <property type="match status" value="1"/>
</dbReference>
<dbReference type="Pfam" id="PF18075">
    <property type="entry name" value="FtsX_ECD"/>
    <property type="match status" value="1"/>
</dbReference>
<evidence type="ECO:0000256" key="10">
    <source>
        <dbReference type="PIRNR" id="PIRNR003097"/>
    </source>
</evidence>
<evidence type="ECO:0000256" key="2">
    <source>
        <dbReference type="ARBA" id="ARBA00007379"/>
    </source>
</evidence>
<feature type="domain" description="ABC3 transporter permease C-terminal" evidence="12">
    <location>
        <begin position="167"/>
        <end position="281"/>
    </location>
</feature>
<comment type="function">
    <text evidence="10">Required for cell division and gliding motility.</text>
</comment>
<dbReference type="Gene3D" id="3.30.70.3040">
    <property type="match status" value="1"/>
</dbReference>
<dbReference type="GO" id="GO:0005886">
    <property type="term" value="C:plasma membrane"/>
    <property type="evidence" value="ECO:0007669"/>
    <property type="project" value="UniProtKB-SubCell"/>
</dbReference>
<evidence type="ECO:0000256" key="6">
    <source>
        <dbReference type="ARBA" id="ARBA00022692"/>
    </source>
</evidence>
<evidence type="ECO:0000256" key="11">
    <source>
        <dbReference type="SAM" id="Phobius"/>
    </source>
</evidence>
<dbReference type="PANTHER" id="PTHR47755">
    <property type="entry name" value="CELL DIVISION PROTEIN FTSX"/>
    <property type="match status" value="1"/>
</dbReference>
<keyword evidence="6 11" id="KW-0812">Transmembrane</keyword>
<evidence type="ECO:0000256" key="5">
    <source>
        <dbReference type="ARBA" id="ARBA00022618"/>
    </source>
</evidence>
<keyword evidence="9 10" id="KW-0131">Cell cycle</keyword>
<dbReference type="AlphaFoldDB" id="A0A6N6M2P3"/>
<evidence type="ECO:0000259" key="13">
    <source>
        <dbReference type="Pfam" id="PF18075"/>
    </source>
</evidence>
<reference evidence="14 15" key="1">
    <citation type="submission" date="2019-09" db="EMBL/GenBank/DDBJ databases">
        <title>Genomes of Cryomorphaceae.</title>
        <authorList>
            <person name="Bowman J.P."/>
        </authorList>
    </citation>
    <scope>NUCLEOTIDE SEQUENCE [LARGE SCALE GENOMIC DNA]</scope>
    <source>
        <strain evidence="14 15">KCTC 52047</strain>
    </source>
</reference>
<evidence type="ECO:0000256" key="1">
    <source>
        <dbReference type="ARBA" id="ARBA00004651"/>
    </source>
</evidence>
<dbReference type="InterPro" id="IPR003838">
    <property type="entry name" value="ABC3_permease_C"/>
</dbReference>
<dbReference type="PIRSF" id="PIRSF003097">
    <property type="entry name" value="FtsX"/>
    <property type="match status" value="1"/>
</dbReference>
<comment type="similarity">
    <text evidence="2 10">Belongs to the ABC-4 integral membrane protein family. FtsX subfamily.</text>
</comment>
<keyword evidence="7 11" id="KW-1133">Transmembrane helix</keyword>
<evidence type="ECO:0000313" key="14">
    <source>
        <dbReference type="EMBL" id="KAB1063462.1"/>
    </source>
</evidence>
<evidence type="ECO:0000256" key="3">
    <source>
        <dbReference type="ARBA" id="ARBA00021907"/>
    </source>
</evidence>
<gene>
    <name evidence="14" type="ORF">F3059_10370</name>
</gene>
<sequence>MSNKFERRRLNTSYFSVVVSISLVLFMLGMVGLILLQANKLSNYVKENIGISIYIKDDVNEADIKRLQKSLDASKYVKYTDYVDKQEAATRLQEDLGEDFIDFLGYNPLSTSIDVYLKAEYANPDSVQMIEQSWLDNPKVKEVEYQKNLLSIVNENVRKISLLLSGFAILLLIIAVALINSTIRLAIYSKRFLIRSMQLVGATQSFIRKPFVNQGIVHGLYGALIALVLLAGVIYYAQSEMPEIFDMQDVEIFAVLFVIVVLLGMFISWLSTTFAVNRYLKLKTDQLYMR</sequence>
<keyword evidence="5 10" id="KW-0132">Cell division</keyword>
<feature type="transmembrane region" description="Helical" evidence="11">
    <location>
        <begin position="252"/>
        <end position="280"/>
    </location>
</feature>
<name>A0A6N6M2P3_9FLAO</name>
<proteinExistence type="inferred from homology"/>
<evidence type="ECO:0000313" key="15">
    <source>
        <dbReference type="Proteomes" id="UP000435357"/>
    </source>
</evidence>
<evidence type="ECO:0000256" key="7">
    <source>
        <dbReference type="ARBA" id="ARBA00022989"/>
    </source>
</evidence>
<protein>
    <recommendedName>
        <fullName evidence="3 10">Cell division protein FtsX</fullName>
    </recommendedName>
</protein>
<accession>A0A6N6M2P3</accession>
<keyword evidence="15" id="KW-1185">Reference proteome</keyword>
<feature type="transmembrane region" description="Helical" evidence="11">
    <location>
        <begin position="12"/>
        <end position="36"/>
    </location>
</feature>
<evidence type="ECO:0000256" key="8">
    <source>
        <dbReference type="ARBA" id="ARBA00023136"/>
    </source>
</evidence>
<dbReference type="Pfam" id="PF02687">
    <property type="entry name" value="FtsX"/>
    <property type="match status" value="1"/>
</dbReference>
<dbReference type="InterPro" id="IPR040690">
    <property type="entry name" value="FtsX_ECD"/>
</dbReference>
<dbReference type="EMBL" id="WACR01000008">
    <property type="protein sequence ID" value="KAB1063462.1"/>
    <property type="molecule type" value="Genomic_DNA"/>
</dbReference>
<dbReference type="GO" id="GO:0051301">
    <property type="term" value="P:cell division"/>
    <property type="evidence" value="ECO:0007669"/>
    <property type="project" value="UniProtKB-KW"/>
</dbReference>
<dbReference type="RefSeq" id="WP_151168939.1">
    <property type="nucleotide sequence ID" value="NZ_WACR01000008.1"/>
</dbReference>
<evidence type="ECO:0000256" key="4">
    <source>
        <dbReference type="ARBA" id="ARBA00022475"/>
    </source>
</evidence>
<feature type="transmembrane region" description="Helical" evidence="11">
    <location>
        <begin position="160"/>
        <end position="187"/>
    </location>
</feature>
<keyword evidence="8 10" id="KW-0472">Membrane</keyword>
<keyword evidence="4 10" id="KW-1003">Cell membrane</keyword>
<organism evidence="14 15">
    <name type="scientific">Salibacter halophilus</name>
    <dbReference type="NCBI Taxonomy" id="1803916"/>
    <lineage>
        <taxon>Bacteria</taxon>
        <taxon>Pseudomonadati</taxon>
        <taxon>Bacteroidota</taxon>
        <taxon>Flavobacteriia</taxon>
        <taxon>Flavobacteriales</taxon>
        <taxon>Salibacteraceae</taxon>
        <taxon>Salibacter</taxon>
    </lineage>
</organism>
<keyword evidence="10" id="KW-0997">Cell inner membrane</keyword>
<feature type="transmembrane region" description="Helical" evidence="11">
    <location>
        <begin position="216"/>
        <end position="237"/>
    </location>
</feature>
<evidence type="ECO:0000259" key="12">
    <source>
        <dbReference type="Pfam" id="PF02687"/>
    </source>
</evidence>
<dbReference type="InterPro" id="IPR004513">
    <property type="entry name" value="FtsX"/>
</dbReference>
<dbReference type="Proteomes" id="UP000435357">
    <property type="component" value="Unassembled WGS sequence"/>
</dbReference>